<dbReference type="AlphaFoldDB" id="A0A6L2MK22"/>
<sequence length="86" mass="10304">MNLNANDEYENVTNDDDETDLWFITKAIEMHESYRDARSGLYREYDDAEERLMRDYFDFNAIQTLYAPHNTFHGFSGMLESIDHMH</sequence>
<evidence type="ECO:0000313" key="1">
    <source>
        <dbReference type="EMBL" id="GEU72804.1"/>
    </source>
</evidence>
<dbReference type="EMBL" id="BKCJ010006565">
    <property type="protein sequence ID" value="GEU72804.1"/>
    <property type="molecule type" value="Genomic_DNA"/>
</dbReference>
<protein>
    <submittedName>
        <fullName evidence="1">Uncharacterized protein</fullName>
    </submittedName>
</protein>
<proteinExistence type="predicted"/>
<reference evidence="1" key="1">
    <citation type="journal article" date="2019" name="Sci. Rep.">
        <title>Draft genome of Tanacetum cinerariifolium, the natural source of mosquito coil.</title>
        <authorList>
            <person name="Yamashiro T."/>
            <person name="Shiraishi A."/>
            <person name="Satake H."/>
            <person name="Nakayama K."/>
        </authorList>
    </citation>
    <scope>NUCLEOTIDE SEQUENCE</scope>
</reference>
<organism evidence="1">
    <name type="scientific">Tanacetum cinerariifolium</name>
    <name type="common">Dalmatian daisy</name>
    <name type="synonym">Chrysanthemum cinerariifolium</name>
    <dbReference type="NCBI Taxonomy" id="118510"/>
    <lineage>
        <taxon>Eukaryota</taxon>
        <taxon>Viridiplantae</taxon>
        <taxon>Streptophyta</taxon>
        <taxon>Embryophyta</taxon>
        <taxon>Tracheophyta</taxon>
        <taxon>Spermatophyta</taxon>
        <taxon>Magnoliopsida</taxon>
        <taxon>eudicotyledons</taxon>
        <taxon>Gunneridae</taxon>
        <taxon>Pentapetalae</taxon>
        <taxon>asterids</taxon>
        <taxon>campanulids</taxon>
        <taxon>Asterales</taxon>
        <taxon>Asteraceae</taxon>
        <taxon>Asteroideae</taxon>
        <taxon>Anthemideae</taxon>
        <taxon>Anthemidinae</taxon>
        <taxon>Tanacetum</taxon>
    </lineage>
</organism>
<name>A0A6L2MK22_TANCI</name>
<gene>
    <name evidence="1" type="ORF">Tci_044782</name>
</gene>
<comment type="caution">
    <text evidence="1">The sequence shown here is derived from an EMBL/GenBank/DDBJ whole genome shotgun (WGS) entry which is preliminary data.</text>
</comment>
<accession>A0A6L2MK22</accession>